<keyword evidence="10" id="KW-0539">Nucleus</keyword>
<keyword evidence="9" id="KW-0234">DNA repair</keyword>
<evidence type="ECO:0000256" key="5">
    <source>
        <dbReference type="ARBA" id="ARBA00022763"/>
    </source>
</evidence>
<feature type="region of interest" description="Disordered" evidence="13">
    <location>
        <begin position="879"/>
        <end position="917"/>
    </location>
</feature>
<evidence type="ECO:0000256" key="2">
    <source>
        <dbReference type="ARBA" id="ARBA00022664"/>
    </source>
</evidence>
<feature type="domain" description="Myb-like" evidence="14">
    <location>
        <begin position="2"/>
        <end position="53"/>
    </location>
</feature>
<dbReference type="InterPro" id="IPR047242">
    <property type="entry name" value="CDC5L/Cef1"/>
</dbReference>
<dbReference type="GO" id="GO:0000398">
    <property type="term" value="P:mRNA splicing, via spliceosome"/>
    <property type="evidence" value="ECO:0007669"/>
    <property type="project" value="InterPro"/>
</dbReference>
<dbReference type="InterPro" id="IPR009057">
    <property type="entry name" value="Homeodomain-like_sf"/>
</dbReference>
<evidence type="ECO:0000259" key="15">
    <source>
        <dbReference type="PROSITE" id="PS51294"/>
    </source>
</evidence>
<protein>
    <recommendedName>
        <fullName evidence="18">Cell division cycle 5-like protein</fullName>
    </recommendedName>
</protein>
<dbReference type="CDD" id="cd11659">
    <property type="entry name" value="SANT_CDC5_II"/>
    <property type="match status" value="1"/>
</dbReference>
<evidence type="ECO:0000256" key="9">
    <source>
        <dbReference type="ARBA" id="ARBA00023204"/>
    </source>
</evidence>
<dbReference type="SMART" id="SM00717">
    <property type="entry name" value="SANT"/>
    <property type="match status" value="2"/>
</dbReference>
<comment type="caution">
    <text evidence="16">The sequence shown here is derived from an EMBL/GenBank/DDBJ whole genome shotgun (WGS) entry which is preliminary data.</text>
</comment>
<dbReference type="OMA" id="CVAMGNE"/>
<dbReference type="Gene3D" id="1.10.10.60">
    <property type="entry name" value="Homeodomain-like"/>
    <property type="match status" value="2"/>
</dbReference>
<accession>A0AA38GA21</accession>
<sequence>MRIMIKGGVWKNTEDEILKAAVMKYGKNQWARISSLLVRKSAKQCKARWYEWLDPSIKKTEWTREEDEKLLHLAKLMPTQWRTIAPIVGRTPSQCLERYEKLLDAACVKDENYEPADDPRKLRPGEIDPNPESKPARPDPVDMDEDEKEMLSEARARLANTRGKKAKRKAREKQLEEARRLASLQKRRELKAAGIEGKQRKRKRKGIDYNAEIPFEKKPPPGFFDVADEGRQVEQPQFPTTIEELEGKRRVDIEAQLRKQDVARNKIVQRHDTPSAVMQVNKLNDPEVVRKRSKLMLPAPQISDRELEEIAKMGYASDLILGEDELAEGSSAARDLLANYNQTPRLGTTPLRTPQRTPGGKGDAIMMEAENQARLREAQTPLFGGENPELHPSDFSGVTPKKREVQTPNPISTPLHTPGAIALTPRSGMTPSRELSTFGMTPKGTPIRDELRINEGMETPDGSKAESQRQAEIRRNLRAGLGELPAPQNEYQIVVPDLPVEDIEVAEQMEEDMSDKLAREKAEEAARQAALLRKRSKVLQRDLPRPPVTAVDYIKNFLTRVDDDNGSLAPANFMDQADELIRKELVSLLEHDNAKYPFEDDSGKEKRKGSKNAANGRPQVPIPQIDDFDEEELREASQLVEEEVSIVRVGMGHAEASVDDFAEAHDACLEDMMFFPGRNTYGLASVASGSDKLASLQNEFENVRNHMESGTRKAVRLEQKLKVLTQGYQMRAGKLWTQLEAAFKQADTSGTELECFRALHKQEELAASNRIESLREVVSQQKDLERRLQIRYENLLVEQDNLQRLLQEYKERIAQQNDISKGDDSNTEKSLLRLEADKVVAEALEVLSKGNDVAMLGNSEAIDGDSSLSQMQDSILKVGTSGQKDDVENCESATEMQTDHIPHSEGPKTILDDENADQAPHGTAKEVVDSGGQTAALHSECIEQVVQQQNNRSLSQVQDSIEKVSTFDQKRDDVESCENITEMQTDHVPQPNAPNAILDEKIDQAPLDMAKQVVNSCGQTATSHTEYSEQVVQQKTDLVAPSNGQSTVADDMDAEHERQQNTDMVAQADCQNAVLMDDNVEQAKQHNTDMVAQPNAQNNVLINENVDQACQQNTAQVDQPEAQDGVLIDENVEQVCQQNTALVDKPDAQNDVLIDENVEQACQQNTALVDQPDAQNDVLMGENVEEAKQHDTDLVAQSDGKNALLKDEVVEQVKEEKEMTESSVSPQIDISKDDVAGPVKLQVPLPDLVVDLSLKHPDKQVEVSHVLEQ</sequence>
<dbReference type="Pfam" id="PF11831">
    <property type="entry name" value="Myb_Cef"/>
    <property type="match status" value="1"/>
</dbReference>
<feature type="region of interest" description="Disordered" evidence="13">
    <location>
        <begin position="157"/>
        <end position="176"/>
    </location>
</feature>
<dbReference type="GO" id="GO:0003677">
    <property type="term" value="F:DNA binding"/>
    <property type="evidence" value="ECO:0007669"/>
    <property type="project" value="UniProtKB-KW"/>
</dbReference>
<dbReference type="Pfam" id="PF13921">
    <property type="entry name" value="Myb_DNA-bind_6"/>
    <property type="match status" value="1"/>
</dbReference>
<keyword evidence="8" id="KW-0508">mRNA splicing</keyword>
<dbReference type="SUPFAM" id="SSF46689">
    <property type="entry name" value="Homeodomain-like"/>
    <property type="match status" value="1"/>
</dbReference>
<dbReference type="InterPro" id="IPR047240">
    <property type="entry name" value="SANT_CDC5L_II"/>
</dbReference>
<dbReference type="GO" id="GO:0006355">
    <property type="term" value="P:regulation of DNA-templated transcription"/>
    <property type="evidence" value="ECO:0007669"/>
    <property type="project" value="UniProtKB-ARBA"/>
</dbReference>
<comment type="similarity">
    <text evidence="1">Belongs to the CEF1 family.</text>
</comment>
<dbReference type="InterPro" id="IPR021786">
    <property type="entry name" value="Cdc5p/Cef1_C"/>
</dbReference>
<keyword evidence="3" id="KW-0747">Spliceosome</keyword>
<feature type="compositionally biased region" description="Polar residues" evidence="13">
    <location>
        <begin position="427"/>
        <end position="439"/>
    </location>
</feature>
<evidence type="ECO:0000256" key="6">
    <source>
        <dbReference type="ARBA" id="ARBA00023054"/>
    </source>
</evidence>
<keyword evidence="11" id="KW-0131">Cell cycle</keyword>
<dbReference type="GO" id="GO:0006281">
    <property type="term" value="P:DNA repair"/>
    <property type="evidence" value="ECO:0007669"/>
    <property type="project" value="UniProtKB-KW"/>
</dbReference>
<keyword evidence="7" id="KW-0238">DNA-binding</keyword>
<feature type="compositionally biased region" description="Low complexity" evidence="13">
    <location>
        <begin position="342"/>
        <end position="358"/>
    </location>
</feature>
<feature type="region of interest" description="Disordered" evidence="13">
    <location>
        <begin position="340"/>
        <end position="362"/>
    </location>
</feature>
<feature type="non-terminal residue" evidence="16">
    <location>
        <position position="1"/>
    </location>
</feature>
<feature type="compositionally biased region" description="Basic residues" evidence="13">
    <location>
        <begin position="162"/>
        <end position="171"/>
    </location>
</feature>
<evidence type="ECO:0000256" key="8">
    <source>
        <dbReference type="ARBA" id="ARBA00023187"/>
    </source>
</evidence>
<reference evidence="16 17" key="1">
    <citation type="journal article" date="2021" name="Nat. Plants">
        <title>The Taxus genome provides insights into paclitaxel biosynthesis.</title>
        <authorList>
            <person name="Xiong X."/>
            <person name="Gou J."/>
            <person name="Liao Q."/>
            <person name="Li Y."/>
            <person name="Zhou Q."/>
            <person name="Bi G."/>
            <person name="Li C."/>
            <person name="Du R."/>
            <person name="Wang X."/>
            <person name="Sun T."/>
            <person name="Guo L."/>
            <person name="Liang H."/>
            <person name="Lu P."/>
            <person name="Wu Y."/>
            <person name="Zhang Z."/>
            <person name="Ro D.K."/>
            <person name="Shang Y."/>
            <person name="Huang S."/>
            <person name="Yan J."/>
        </authorList>
    </citation>
    <scope>NUCLEOTIDE SEQUENCE [LARGE SCALE GENOMIC DNA]</scope>
    <source>
        <strain evidence="16">Ta-2019</strain>
    </source>
</reference>
<evidence type="ECO:0000313" key="17">
    <source>
        <dbReference type="Proteomes" id="UP000824469"/>
    </source>
</evidence>
<keyword evidence="5" id="KW-0227">DNA damage</keyword>
<feature type="domain" description="Myb-like" evidence="14">
    <location>
        <begin position="54"/>
        <end position="103"/>
    </location>
</feature>
<dbReference type="FunFam" id="1.10.10.60:FF:000091">
    <property type="entry name" value="CDC5 cell division cycle 5-like"/>
    <property type="match status" value="1"/>
</dbReference>
<dbReference type="InterPro" id="IPR017930">
    <property type="entry name" value="Myb_dom"/>
</dbReference>
<evidence type="ECO:0000256" key="13">
    <source>
        <dbReference type="SAM" id="MobiDB-lite"/>
    </source>
</evidence>
<evidence type="ECO:0000256" key="12">
    <source>
        <dbReference type="SAM" id="Coils"/>
    </source>
</evidence>
<gene>
    <name evidence="16" type="ORF">KI387_021548</name>
</gene>
<feature type="region of interest" description="Disordered" evidence="13">
    <location>
        <begin position="113"/>
        <end position="150"/>
    </location>
</feature>
<dbReference type="PROSITE" id="PS50090">
    <property type="entry name" value="MYB_LIKE"/>
    <property type="match status" value="2"/>
</dbReference>
<dbReference type="PANTHER" id="PTHR45885:SF1">
    <property type="entry name" value="CELL DIVISION CYCLE 5-LIKE PROTEIN"/>
    <property type="match status" value="1"/>
</dbReference>
<dbReference type="AlphaFoldDB" id="A0AA38GA21"/>
<feature type="coiled-coil region" evidence="12">
    <location>
        <begin position="792"/>
        <end position="819"/>
    </location>
</feature>
<dbReference type="EMBL" id="JAHRHJ020000004">
    <property type="protein sequence ID" value="KAH9319779.1"/>
    <property type="molecule type" value="Genomic_DNA"/>
</dbReference>
<feature type="coiled-coil region" evidence="12">
    <location>
        <begin position="503"/>
        <end position="542"/>
    </location>
</feature>
<evidence type="ECO:0000256" key="3">
    <source>
        <dbReference type="ARBA" id="ARBA00022728"/>
    </source>
</evidence>
<feature type="compositionally biased region" description="Basic and acidic residues" evidence="13">
    <location>
        <begin position="113"/>
        <end position="126"/>
    </location>
</feature>
<dbReference type="GO" id="GO:0000974">
    <property type="term" value="C:Prp19 complex"/>
    <property type="evidence" value="ECO:0007669"/>
    <property type="project" value="InterPro"/>
</dbReference>
<dbReference type="GO" id="GO:0005681">
    <property type="term" value="C:spliceosomal complex"/>
    <property type="evidence" value="ECO:0007669"/>
    <property type="project" value="UniProtKB-KW"/>
</dbReference>
<proteinExistence type="inferred from homology"/>
<evidence type="ECO:0000256" key="1">
    <source>
        <dbReference type="ARBA" id="ARBA00010506"/>
    </source>
</evidence>
<evidence type="ECO:0008006" key="18">
    <source>
        <dbReference type="Google" id="ProtNLM"/>
    </source>
</evidence>
<keyword evidence="6 12" id="KW-0175">Coiled coil</keyword>
<dbReference type="Proteomes" id="UP000824469">
    <property type="component" value="Unassembled WGS sequence"/>
</dbReference>
<dbReference type="FunFam" id="1.10.10.60:FF:000021">
    <property type="entry name" value="CDC5 cell division cycle 5-like"/>
    <property type="match status" value="1"/>
</dbReference>
<evidence type="ECO:0000259" key="14">
    <source>
        <dbReference type="PROSITE" id="PS50090"/>
    </source>
</evidence>
<name>A0AA38GA21_TAXCH</name>
<evidence type="ECO:0000313" key="16">
    <source>
        <dbReference type="EMBL" id="KAH9319779.1"/>
    </source>
</evidence>
<keyword evidence="2" id="KW-0507">mRNA processing</keyword>
<feature type="region of interest" description="Disordered" evidence="13">
    <location>
        <begin position="382"/>
        <end position="447"/>
    </location>
</feature>
<evidence type="ECO:0000256" key="7">
    <source>
        <dbReference type="ARBA" id="ARBA00023125"/>
    </source>
</evidence>
<keyword evidence="4" id="KW-0677">Repeat</keyword>
<evidence type="ECO:0000256" key="4">
    <source>
        <dbReference type="ARBA" id="ARBA00022737"/>
    </source>
</evidence>
<dbReference type="PANTHER" id="PTHR45885">
    <property type="entry name" value="CELL DIVISION CYCLE 5-LIKE PROTEIN"/>
    <property type="match status" value="1"/>
</dbReference>
<feature type="compositionally biased region" description="Basic and acidic residues" evidence="13">
    <location>
        <begin position="897"/>
        <end position="906"/>
    </location>
</feature>
<evidence type="ECO:0000256" key="10">
    <source>
        <dbReference type="ARBA" id="ARBA00023242"/>
    </source>
</evidence>
<dbReference type="CDD" id="cd00167">
    <property type="entry name" value="SANT"/>
    <property type="match status" value="1"/>
</dbReference>
<feature type="region of interest" description="Disordered" evidence="13">
    <location>
        <begin position="596"/>
        <end position="623"/>
    </location>
</feature>
<feature type="domain" description="HTH myb-type" evidence="15">
    <location>
        <begin position="58"/>
        <end position="107"/>
    </location>
</feature>
<evidence type="ECO:0000256" key="11">
    <source>
        <dbReference type="ARBA" id="ARBA00023306"/>
    </source>
</evidence>
<dbReference type="PROSITE" id="PS51294">
    <property type="entry name" value="HTH_MYB"/>
    <property type="match status" value="2"/>
</dbReference>
<keyword evidence="17" id="KW-1185">Reference proteome</keyword>
<feature type="compositionally biased region" description="Polar residues" evidence="13">
    <location>
        <begin position="406"/>
        <end position="415"/>
    </location>
</feature>
<dbReference type="InterPro" id="IPR001005">
    <property type="entry name" value="SANT/Myb"/>
</dbReference>
<organism evidence="16 17">
    <name type="scientific">Taxus chinensis</name>
    <name type="common">Chinese yew</name>
    <name type="synonym">Taxus wallichiana var. chinensis</name>
    <dbReference type="NCBI Taxonomy" id="29808"/>
    <lineage>
        <taxon>Eukaryota</taxon>
        <taxon>Viridiplantae</taxon>
        <taxon>Streptophyta</taxon>
        <taxon>Embryophyta</taxon>
        <taxon>Tracheophyta</taxon>
        <taxon>Spermatophyta</taxon>
        <taxon>Pinopsida</taxon>
        <taxon>Pinidae</taxon>
        <taxon>Conifers II</taxon>
        <taxon>Cupressales</taxon>
        <taxon>Taxaceae</taxon>
        <taxon>Taxus</taxon>
    </lineage>
</organism>
<feature type="domain" description="HTH myb-type" evidence="15">
    <location>
        <begin position="2"/>
        <end position="57"/>
    </location>
</feature>